<name>A0A484P670_9ZZZZ</name>
<evidence type="ECO:0000313" key="3">
    <source>
        <dbReference type="EMBL" id="VFR37005.1"/>
    </source>
</evidence>
<organism evidence="2">
    <name type="scientific">plant metagenome</name>
    <dbReference type="NCBI Taxonomy" id="1297885"/>
    <lineage>
        <taxon>unclassified sequences</taxon>
        <taxon>metagenomes</taxon>
        <taxon>organismal metagenomes</taxon>
    </lineage>
</organism>
<accession>A0A484P670</accession>
<feature type="region of interest" description="Disordered" evidence="1">
    <location>
        <begin position="41"/>
        <end position="61"/>
    </location>
</feature>
<sequence>MRDFVAFITDRDSWVAVLAIACAVQGYSIVQQRDEAAAFRMEQEAEQSRHRTATAGDSHAT</sequence>
<reference evidence="2" key="1">
    <citation type="submission" date="2019-03" db="EMBL/GenBank/DDBJ databases">
        <authorList>
            <person name="Danneels B."/>
        </authorList>
    </citation>
    <scope>NUCLEOTIDE SEQUENCE</scope>
</reference>
<dbReference type="EMBL" id="CAADHZ010000027">
    <property type="protein sequence ID" value="VFR37005.1"/>
    <property type="molecule type" value="Genomic_DNA"/>
</dbReference>
<evidence type="ECO:0000256" key="1">
    <source>
        <dbReference type="SAM" id="MobiDB-lite"/>
    </source>
</evidence>
<protein>
    <submittedName>
        <fullName evidence="2">Uncharacterized protein</fullName>
    </submittedName>
</protein>
<proteinExistence type="predicted"/>
<evidence type="ECO:0000313" key="2">
    <source>
        <dbReference type="EMBL" id="VFR20259.1"/>
    </source>
</evidence>
<gene>
    <name evidence="3" type="ORF">ANDO1_1727</name>
    <name evidence="2" type="ORF">ANDO2_1634</name>
</gene>
<dbReference type="EMBL" id="CAADIB010000003">
    <property type="protein sequence ID" value="VFR20259.1"/>
    <property type="molecule type" value="Genomic_DNA"/>
</dbReference>
<dbReference type="AlphaFoldDB" id="A0A484P670"/>